<evidence type="ECO:0000313" key="4">
    <source>
        <dbReference type="Proteomes" id="UP000464751"/>
    </source>
</evidence>
<accession>A0A6P1YIK7</accession>
<protein>
    <submittedName>
        <fullName evidence="3">DUF459 domain-containing protein</fullName>
    </submittedName>
</protein>
<dbReference type="Gene3D" id="3.40.50.1110">
    <property type="entry name" value="SGNH hydrolase"/>
    <property type="match status" value="1"/>
</dbReference>
<gene>
    <name evidence="3" type="ORF">G3A50_05370</name>
</gene>
<keyword evidence="4" id="KW-1185">Reference proteome</keyword>
<dbReference type="InterPro" id="IPR007407">
    <property type="entry name" value="DUF459"/>
</dbReference>
<organism evidence="3 4">
    <name type="scientific">Ancylobacter pratisalsi</name>
    <dbReference type="NCBI Taxonomy" id="1745854"/>
    <lineage>
        <taxon>Bacteria</taxon>
        <taxon>Pseudomonadati</taxon>
        <taxon>Pseudomonadota</taxon>
        <taxon>Alphaproteobacteria</taxon>
        <taxon>Hyphomicrobiales</taxon>
        <taxon>Xanthobacteraceae</taxon>
        <taxon>Ancylobacter</taxon>
    </lineage>
</organism>
<evidence type="ECO:0000256" key="2">
    <source>
        <dbReference type="SAM" id="SignalP"/>
    </source>
</evidence>
<evidence type="ECO:0000313" key="3">
    <source>
        <dbReference type="EMBL" id="QIB33197.1"/>
    </source>
</evidence>
<proteinExistence type="predicted"/>
<dbReference type="Proteomes" id="UP000464751">
    <property type="component" value="Chromosome"/>
</dbReference>
<feature type="region of interest" description="Disordered" evidence="1">
    <location>
        <begin position="384"/>
        <end position="470"/>
    </location>
</feature>
<keyword evidence="2" id="KW-0732">Signal</keyword>
<dbReference type="AlphaFoldDB" id="A0A6P1YIK7"/>
<feature type="compositionally biased region" description="Low complexity" evidence="1">
    <location>
        <begin position="441"/>
        <end position="470"/>
    </location>
</feature>
<name>A0A6P1YIK7_9HYPH</name>
<feature type="compositionally biased region" description="Low complexity" evidence="1">
    <location>
        <begin position="389"/>
        <end position="416"/>
    </location>
</feature>
<feature type="signal peptide" evidence="2">
    <location>
        <begin position="1"/>
        <end position="37"/>
    </location>
</feature>
<evidence type="ECO:0000256" key="1">
    <source>
        <dbReference type="SAM" id="MobiDB-lite"/>
    </source>
</evidence>
<reference evidence="3 4" key="1">
    <citation type="submission" date="2020-02" db="EMBL/GenBank/DDBJ databases">
        <authorList>
            <person name="Li G."/>
        </authorList>
    </citation>
    <scope>NUCLEOTIDE SEQUENCE [LARGE SCALE GENOMIC DNA]</scope>
    <source>
        <strain evidence="3 4">DSM 102029</strain>
    </source>
</reference>
<feature type="region of interest" description="Disordered" evidence="1">
    <location>
        <begin position="32"/>
        <end position="86"/>
    </location>
</feature>
<dbReference type="SUPFAM" id="SSF52266">
    <property type="entry name" value="SGNH hydrolase"/>
    <property type="match status" value="1"/>
</dbReference>
<dbReference type="KEGG" id="apra:G3A50_05370"/>
<dbReference type="GO" id="GO:0016788">
    <property type="term" value="F:hydrolase activity, acting on ester bonds"/>
    <property type="evidence" value="ECO:0007669"/>
    <property type="project" value="UniProtKB-ARBA"/>
</dbReference>
<dbReference type="EMBL" id="CP048630">
    <property type="protein sequence ID" value="QIB33197.1"/>
    <property type="molecule type" value="Genomic_DNA"/>
</dbReference>
<dbReference type="Pfam" id="PF04311">
    <property type="entry name" value="DUF459"/>
    <property type="match status" value="1"/>
</dbReference>
<feature type="compositionally biased region" description="Low complexity" evidence="1">
    <location>
        <begin position="54"/>
        <end position="80"/>
    </location>
</feature>
<sequence length="470" mass="49727">MATGSRWRWIRRGALALTLSGAVLCGPMPGSLSSAHAEDPWFRPPGSVGQTPGRAAQQYRPPRQQQNRNRQTQQRQPPTRSWSPFQPLIDLFKPQAPRYAAPSRQRDTAPPRVVRSTPVIEAPTEPRGTVYDTAEAARKDSDGYSQIVLVIGDEYAAPLAQGLADAFVTDRESVAVVGKSEAGSGLGPQSTFDWNIAARQLAATSQANIVVVFAGMNDLRPIDGPTGKAELFDERWLDIYGRRIDEFLLRLKLYGRPVVLVGLPPVEDAAANERNMRLNALLKERVERAGLIYADVIDGFLDEDGKFMMSGPDVDGQRRRLRAADGVGFTRSGGRKLAFFIDKQIDHLLVDPADPAAAALSAVEARPSIVLLTGGISAGSRVLAGAPGEASPSLSQALPPSAAAEASSATSPAGEPEPARVLVSGAPLPTVTGRTDDFSWPAGAPTQPATPAGTPSTAGATTGTPAPTAP</sequence>
<feature type="chain" id="PRO_5026652688" evidence="2">
    <location>
        <begin position="38"/>
        <end position="470"/>
    </location>
</feature>
<dbReference type="InterPro" id="IPR036514">
    <property type="entry name" value="SGNH_hydro_sf"/>
</dbReference>